<keyword evidence="8" id="KW-0808">Transferase</keyword>
<dbReference type="PANTHER" id="PTHR12726">
    <property type="entry name" value="CERAMIDE GLUCOSYLTRANSFERASE"/>
    <property type="match status" value="1"/>
</dbReference>
<dbReference type="InterPro" id="IPR029044">
    <property type="entry name" value="Nucleotide-diphossugar_trans"/>
</dbReference>
<dbReference type="AlphaFoldDB" id="A0A9P9WN07"/>
<dbReference type="EMBL" id="JAFIMR010000012">
    <property type="protein sequence ID" value="KAI1871625.1"/>
    <property type="molecule type" value="Genomic_DNA"/>
</dbReference>
<evidence type="ECO:0000256" key="2">
    <source>
        <dbReference type="ARBA" id="ARBA00004760"/>
    </source>
</evidence>
<accession>A0A9P9WN07</accession>
<dbReference type="EC" id="2.4.1.80" evidence="5"/>
<feature type="transmembrane region" description="Helical" evidence="15">
    <location>
        <begin position="12"/>
        <end position="31"/>
    </location>
</feature>
<evidence type="ECO:0000256" key="6">
    <source>
        <dbReference type="ARBA" id="ARBA00019988"/>
    </source>
</evidence>
<evidence type="ECO:0000256" key="3">
    <source>
        <dbReference type="ARBA" id="ARBA00004991"/>
    </source>
</evidence>
<dbReference type="Proteomes" id="UP000829685">
    <property type="component" value="Unassembled WGS sequence"/>
</dbReference>
<evidence type="ECO:0000256" key="1">
    <source>
        <dbReference type="ARBA" id="ARBA00004141"/>
    </source>
</evidence>
<comment type="similarity">
    <text evidence="4">Belongs to the glycosyltransferase 2 family.</text>
</comment>
<evidence type="ECO:0000313" key="17">
    <source>
        <dbReference type="Proteomes" id="UP000829685"/>
    </source>
</evidence>
<evidence type="ECO:0000256" key="7">
    <source>
        <dbReference type="ARBA" id="ARBA00022676"/>
    </source>
</evidence>
<gene>
    <name evidence="16" type="ORF">JX265_005611</name>
</gene>
<keyword evidence="11 15" id="KW-0472">Membrane</keyword>
<comment type="caution">
    <text evidence="16">The sequence shown here is derived from an EMBL/GenBank/DDBJ whole genome shotgun (WGS) entry which is preliminary data.</text>
</comment>
<organism evidence="16 17">
    <name type="scientific">Neoarthrinium moseri</name>
    <dbReference type="NCBI Taxonomy" id="1658444"/>
    <lineage>
        <taxon>Eukaryota</taxon>
        <taxon>Fungi</taxon>
        <taxon>Dikarya</taxon>
        <taxon>Ascomycota</taxon>
        <taxon>Pezizomycotina</taxon>
        <taxon>Sordariomycetes</taxon>
        <taxon>Xylariomycetidae</taxon>
        <taxon>Amphisphaeriales</taxon>
        <taxon>Apiosporaceae</taxon>
        <taxon>Neoarthrinium</taxon>
    </lineage>
</organism>
<evidence type="ECO:0000256" key="12">
    <source>
        <dbReference type="ARBA" id="ARBA00031017"/>
    </source>
</evidence>
<evidence type="ECO:0000313" key="16">
    <source>
        <dbReference type="EMBL" id="KAI1871625.1"/>
    </source>
</evidence>
<keyword evidence="10 15" id="KW-1133">Transmembrane helix</keyword>
<comment type="pathway">
    <text evidence="2">Lipid metabolism; sphingolipid metabolism.</text>
</comment>
<dbReference type="Pfam" id="PF13506">
    <property type="entry name" value="Glyco_transf_21"/>
    <property type="match status" value="1"/>
</dbReference>
<evidence type="ECO:0000256" key="14">
    <source>
        <dbReference type="ARBA" id="ARBA00032575"/>
    </source>
</evidence>
<proteinExistence type="inferred from homology"/>
<comment type="subcellular location">
    <subcellularLocation>
        <location evidence="1">Membrane</location>
        <topology evidence="1">Multi-pass membrane protein</topology>
    </subcellularLocation>
</comment>
<dbReference type="GO" id="GO:0008120">
    <property type="term" value="F:ceramide glucosyltransferase activity"/>
    <property type="evidence" value="ECO:0007669"/>
    <property type="project" value="UniProtKB-EC"/>
</dbReference>
<evidence type="ECO:0000256" key="9">
    <source>
        <dbReference type="ARBA" id="ARBA00022692"/>
    </source>
</evidence>
<keyword evidence="7" id="KW-0328">Glycosyltransferase</keyword>
<dbReference type="SUPFAM" id="SSF53448">
    <property type="entry name" value="Nucleotide-diphospho-sugar transferases"/>
    <property type="match status" value="1"/>
</dbReference>
<sequence length="522" mass="58024">MIPAIQALGYAWFGWGTFVLLVQSVGVYNIFKRYSSVPKPPAVPSLPKDDIPHVTVIRPAKGLEPYLYECLLSTFQQTYPKDKLTVYFCVSSKDDAAYAVMKRVVDEHPGYDARIFVEDDDPALHQDGTTMEHMGPNPKIRNLSRAYREVKGDIVWVADCNVWLSRHTAGHMVDRLCGFGPDGKRSTPFKLVHQLPIVVDTVSSLPRDSSETQALLSGSIEASTDDDHRAHISIMSQGGGRLEEMFMCTTHAKFYSAINTVGVAPCIVGKSNMFRKSHLDIVTDPSQNPVLSSTSNALTGLDYFSNYICEDHLIGDLLWKSSIPGHRNHGLNWGGLVVQPVAGMSVKAYAGRRVRWLRARKWTVLLATLVEPGIESFLCCFFLSFGLTTVPWFDERFGIPQTWGSLLKCWTVGVTAWMFLDRMVSNRLHAGYSIDIDENTPAFAKGSKRGGAERRPFGQWLLAWVGREGLAMPIWTWAVLLGATVSWRGKEFRVRSDMSVVAADQTRNGRGSANGRASGKID</sequence>
<evidence type="ECO:0000256" key="8">
    <source>
        <dbReference type="ARBA" id="ARBA00022679"/>
    </source>
</evidence>
<protein>
    <recommendedName>
        <fullName evidence="6">Ceramide glucosyltransferase</fullName>
        <ecNumber evidence="5">2.4.1.80</ecNumber>
    </recommendedName>
    <alternativeName>
        <fullName evidence="13">Glucosylceramide synthase</fullName>
    </alternativeName>
    <alternativeName>
        <fullName evidence="14">UDP-glucose ceramide glucosyltransferase</fullName>
    </alternativeName>
    <alternativeName>
        <fullName evidence="12">UDP-glucose:N-acylsphingosine D-glucosyltransferase</fullName>
    </alternativeName>
</protein>
<evidence type="ECO:0000256" key="4">
    <source>
        <dbReference type="ARBA" id="ARBA00006739"/>
    </source>
</evidence>
<comment type="pathway">
    <text evidence="3">Sphingolipid metabolism.</text>
</comment>
<dbReference type="PANTHER" id="PTHR12726:SF0">
    <property type="entry name" value="CERAMIDE GLUCOSYLTRANSFERASE"/>
    <property type="match status" value="1"/>
</dbReference>
<dbReference type="GO" id="GO:0006679">
    <property type="term" value="P:glucosylceramide biosynthetic process"/>
    <property type="evidence" value="ECO:0007669"/>
    <property type="project" value="TreeGrafter"/>
</dbReference>
<name>A0A9P9WN07_9PEZI</name>
<reference evidence="16" key="1">
    <citation type="submission" date="2021-03" db="EMBL/GenBank/DDBJ databases">
        <title>Revisited historic fungal species revealed as producer of novel bioactive compounds through whole genome sequencing and comparative genomics.</title>
        <authorList>
            <person name="Vignolle G.A."/>
            <person name="Hochenegger N."/>
            <person name="Mach R.L."/>
            <person name="Mach-Aigner A.R."/>
            <person name="Javad Rahimi M."/>
            <person name="Salim K.A."/>
            <person name="Chan C.M."/>
            <person name="Lim L.B.L."/>
            <person name="Cai F."/>
            <person name="Druzhinina I.S."/>
            <person name="U'Ren J.M."/>
            <person name="Derntl C."/>
        </authorList>
    </citation>
    <scope>NUCLEOTIDE SEQUENCE</scope>
    <source>
        <strain evidence="16">TUCIM 5799</strain>
    </source>
</reference>
<keyword evidence="17" id="KW-1185">Reference proteome</keyword>
<dbReference type="GO" id="GO:0016020">
    <property type="term" value="C:membrane"/>
    <property type="evidence" value="ECO:0007669"/>
    <property type="project" value="UniProtKB-SubCell"/>
</dbReference>
<evidence type="ECO:0000256" key="13">
    <source>
        <dbReference type="ARBA" id="ARBA00031543"/>
    </source>
</evidence>
<evidence type="ECO:0000256" key="15">
    <source>
        <dbReference type="SAM" id="Phobius"/>
    </source>
</evidence>
<evidence type="ECO:0000256" key="10">
    <source>
        <dbReference type="ARBA" id="ARBA00022989"/>
    </source>
</evidence>
<evidence type="ECO:0000256" key="5">
    <source>
        <dbReference type="ARBA" id="ARBA00012699"/>
    </source>
</evidence>
<dbReference type="InterPro" id="IPR025993">
    <property type="entry name" value="Ceramide_glucosylTrfase"/>
</dbReference>
<keyword evidence="9 15" id="KW-0812">Transmembrane</keyword>
<evidence type="ECO:0000256" key="11">
    <source>
        <dbReference type="ARBA" id="ARBA00023136"/>
    </source>
</evidence>